<reference evidence="1 2" key="1">
    <citation type="submission" date="2000-11" db="EMBL/GenBank/DDBJ databases">
        <title>Bacteriophage Felix O1: Genetic Characterization.</title>
        <authorList>
            <person name="Sriranganathan N."/>
            <person name="Whichard J.M."/>
            <person name="Pierson F.W."/>
            <person name="Kapur V."/>
            <person name="Weigt L.A."/>
        </authorList>
    </citation>
    <scope>NUCLEOTIDE SEQUENCE [LARGE SCALE GENOMIC DNA]</scope>
    <source>
        <strain evidence="1">Felix O1-VT1</strain>
    </source>
</reference>
<proteinExistence type="predicted"/>
<dbReference type="EMBL" id="AF320576">
    <property type="protein sequence ID" value="AAQ14722.1"/>
    <property type="molecule type" value="Genomic_DNA"/>
</dbReference>
<keyword evidence="2" id="KW-1185">Reference proteome</keyword>
<dbReference type="Proteomes" id="UP000009070">
    <property type="component" value="Segment"/>
</dbReference>
<sequence length="73" mass="8252">MTGKSSRQEHIVNLPEHPASQWGLSLQLLLQALLLLQAYTEIEILKIPNTHHCKVAFECFHNEGSSFLLILLS</sequence>
<accession>Q6KG94</accession>
<name>Q6KG94_BPFO1</name>
<organism evidence="1 2">
    <name type="scientific">Salmonella phage Felix O1 (isolate Felix O1-VT1)</name>
    <name type="common">Bacteriophage Felix O1</name>
    <dbReference type="NCBI Taxonomy" id="1283336"/>
    <lineage>
        <taxon>Viruses</taxon>
        <taxon>Duplodnaviria</taxon>
        <taxon>Heunggongvirae</taxon>
        <taxon>Uroviricota</taxon>
        <taxon>Caudoviricetes</taxon>
        <taxon>Andersonviridae</taxon>
        <taxon>Ounavirinae</taxon>
        <taxon>Felixounavirus</taxon>
        <taxon>Felixounavirus felixO1</taxon>
    </lineage>
</organism>
<organismHost>
    <name type="scientific">Salmonella</name>
    <dbReference type="NCBI Taxonomy" id="590"/>
</organismHost>
<evidence type="ECO:0000313" key="1">
    <source>
        <dbReference type="EMBL" id="AAQ14722.1"/>
    </source>
</evidence>
<protein>
    <submittedName>
        <fullName evidence="1">Uncharacterized protein</fullName>
    </submittedName>
</protein>
<evidence type="ECO:0000313" key="2">
    <source>
        <dbReference type="Proteomes" id="UP000009070"/>
    </source>
</evidence>